<dbReference type="AlphaFoldDB" id="A0AA86N812"/>
<protein>
    <submittedName>
        <fullName evidence="2">Hypothetical_protein</fullName>
    </submittedName>
</protein>
<dbReference type="EMBL" id="CAXDID020000363">
    <property type="protein sequence ID" value="CAL6082327.1"/>
    <property type="molecule type" value="Genomic_DNA"/>
</dbReference>
<keyword evidence="3" id="KW-1185">Reference proteome</keyword>
<dbReference type="Proteomes" id="UP001642409">
    <property type="component" value="Unassembled WGS sequence"/>
</dbReference>
<evidence type="ECO:0000313" key="3">
    <source>
        <dbReference type="Proteomes" id="UP001642409"/>
    </source>
</evidence>
<name>A0AA86N812_9EUKA</name>
<evidence type="ECO:0000313" key="1">
    <source>
        <dbReference type="EMBL" id="CAI9914495.1"/>
    </source>
</evidence>
<sequence length="165" mass="19504">MKIAELNIYDSQLNSSQLVKAQINKLNLENYFDEDYYYNVPLITIIDDIPNVEYLNLYECIINLFTFSSPKINKFYYYGSKRISFTFFKNIQTIQVNQEPEYLKEFQKAVQKSQAISGSQQLIIENQRQLKSSHNEIIHYSTKQLEDTTKLLQSFLCHKVVYGIE</sequence>
<comment type="caution">
    <text evidence="1">The sequence shown here is derived from an EMBL/GenBank/DDBJ whole genome shotgun (WGS) entry which is preliminary data.</text>
</comment>
<proteinExistence type="predicted"/>
<evidence type="ECO:0000313" key="2">
    <source>
        <dbReference type="EMBL" id="CAL6082327.1"/>
    </source>
</evidence>
<organism evidence="1">
    <name type="scientific">Hexamita inflata</name>
    <dbReference type="NCBI Taxonomy" id="28002"/>
    <lineage>
        <taxon>Eukaryota</taxon>
        <taxon>Metamonada</taxon>
        <taxon>Diplomonadida</taxon>
        <taxon>Hexamitidae</taxon>
        <taxon>Hexamitinae</taxon>
        <taxon>Hexamita</taxon>
    </lineage>
</organism>
<dbReference type="EMBL" id="CATOUU010000051">
    <property type="protein sequence ID" value="CAI9914495.1"/>
    <property type="molecule type" value="Genomic_DNA"/>
</dbReference>
<reference evidence="1" key="1">
    <citation type="submission" date="2023-06" db="EMBL/GenBank/DDBJ databases">
        <authorList>
            <person name="Kurt Z."/>
        </authorList>
    </citation>
    <scope>NUCLEOTIDE SEQUENCE</scope>
</reference>
<gene>
    <name evidence="1" type="ORF">HINF_LOCUS2140</name>
    <name evidence="2" type="ORF">HINF_LOCUS61119</name>
</gene>
<accession>A0AA86N812</accession>
<reference evidence="2 3" key="2">
    <citation type="submission" date="2024-07" db="EMBL/GenBank/DDBJ databases">
        <authorList>
            <person name="Akdeniz Z."/>
        </authorList>
    </citation>
    <scope>NUCLEOTIDE SEQUENCE [LARGE SCALE GENOMIC DNA]</scope>
</reference>